<keyword evidence="2" id="KW-1185">Reference proteome</keyword>
<dbReference type="EMBL" id="CAWUPB010000071">
    <property type="protein sequence ID" value="CAK7323158.1"/>
    <property type="molecule type" value="Genomic_DNA"/>
</dbReference>
<accession>A0AAV1QNK5</accession>
<proteinExistence type="predicted"/>
<name>A0AAV1QNK5_9ROSI</name>
<dbReference type="Proteomes" id="UP001314170">
    <property type="component" value="Unassembled WGS sequence"/>
</dbReference>
<gene>
    <name evidence="1" type="ORF">DCAF_LOCUS774</name>
</gene>
<evidence type="ECO:0000313" key="1">
    <source>
        <dbReference type="EMBL" id="CAK7323158.1"/>
    </source>
</evidence>
<protein>
    <submittedName>
        <fullName evidence="1">Uncharacterized protein</fullName>
    </submittedName>
</protein>
<sequence length="61" mass="7033">MRLRNFLLLLLQEDRIGHGFDDFKGGSWRRNEGARDKREKGKVTLLLCQIELKNVDGGFGD</sequence>
<organism evidence="1 2">
    <name type="scientific">Dovyalis caffra</name>
    <dbReference type="NCBI Taxonomy" id="77055"/>
    <lineage>
        <taxon>Eukaryota</taxon>
        <taxon>Viridiplantae</taxon>
        <taxon>Streptophyta</taxon>
        <taxon>Embryophyta</taxon>
        <taxon>Tracheophyta</taxon>
        <taxon>Spermatophyta</taxon>
        <taxon>Magnoliopsida</taxon>
        <taxon>eudicotyledons</taxon>
        <taxon>Gunneridae</taxon>
        <taxon>Pentapetalae</taxon>
        <taxon>rosids</taxon>
        <taxon>fabids</taxon>
        <taxon>Malpighiales</taxon>
        <taxon>Salicaceae</taxon>
        <taxon>Flacourtieae</taxon>
        <taxon>Dovyalis</taxon>
    </lineage>
</organism>
<reference evidence="1 2" key="1">
    <citation type="submission" date="2024-01" db="EMBL/GenBank/DDBJ databases">
        <authorList>
            <person name="Waweru B."/>
        </authorList>
    </citation>
    <scope>NUCLEOTIDE SEQUENCE [LARGE SCALE GENOMIC DNA]</scope>
</reference>
<dbReference type="AlphaFoldDB" id="A0AAV1QNK5"/>
<comment type="caution">
    <text evidence="1">The sequence shown here is derived from an EMBL/GenBank/DDBJ whole genome shotgun (WGS) entry which is preliminary data.</text>
</comment>
<evidence type="ECO:0000313" key="2">
    <source>
        <dbReference type="Proteomes" id="UP001314170"/>
    </source>
</evidence>